<organism evidence="7 8">
    <name type="scientific">Neisseria dumasiana</name>
    <dbReference type="NCBI Taxonomy" id="1931275"/>
    <lineage>
        <taxon>Bacteria</taxon>
        <taxon>Pseudomonadati</taxon>
        <taxon>Pseudomonadota</taxon>
        <taxon>Betaproteobacteria</taxon>
        <taxon>Neisseriales</taxon>
        <taxon>Neisseriaceae</taxon>
        <taxon>Neisseria</taxon>
    </lineage>
</organism>
<dbReference type="InterPro" id="IPR007221">
    <property type="entry name" value="MreC"/>
</dbReference>
<evidence type="ECO:0000256" key="3">
    <source>
        <dbReference type="ARBA" id="ARBA00022960"/>
    </source>
</evidence>
<gene>
    <name evidence="7" type="ORF">BV912_11150</name>
</gene>
<dbReference type="PIRSF" id="PIRSF038471">
    <property type="entry name" value="MreC"/>
    <property type="match status" value="1"/>
</dbReference>
<dbReference type="GO" id="GO:0005886">
    <property type="term" value="C:plasma membrane"/>
    <property type="evidence" value="ECO:0007669"/>
    <property type="project" value="TreeGrafter"/>
</dbReference>
<dbReference type="RefSeq" id="WP_085360571.1">
    <property type="nucleotide sequence ID" value="NZ_MTAB01000036.1"/>
</dbReference>
<dbReference type="EMBL" id="MTAB01000036">
    <property type="protein sequence ID" value="OSI17099.1"/>
    <property type="molecule type" value="Genomic_DNA"/>
</dbReference>
<dbReference type="InterPro" id="IPR055342">
    <property type="entry name" value="MreC_beta-barrel_core"/>
</dbReference>
<comment type="function">
    <text evidence="5">Involved in formation and maintenance of cell shape.</text>
</comment>
<dbReference type="Pfam" id="PF04085">
    <property type="entry name" value="MreC"/>
    <property type="match status" value="1"/>
</dbReference>
<reference evidence="8" key="1">
    <citation type="submission" date="2017-01" db="EMBL/GenBank/DDBJ databases">
        <authorList>
            <person name="Mah S.A."/>
            <person name="Swanson W.J."/>
            <person name="Moy G.W."/>
            <person name="Vacquier V.D."/>
        </authorList>
    </citation>
    <scope>NUCLEOTIDE SEQUENCE [LARGE SCALE GENOMIC DNA]</scope>
    <source>
        <strain evidence="8">124861</strain>
    </source>
</reference>
<dbReference type="Gene3D" id="2.40.10.340">
    <property type="entry name" value="Rod shape-determining protein MreC, domain 1"/>
    <property type="match status" value="1"/>
</dbReference>
<accession>A0A1X3DAY3</accession>
<dbReference type="STRING" id="1931275.BV914_00075"/>
<dbReference type="GO" id="GO:0008360">
    <property type="term" value="P:regulation of cell shape"/>
    <property type="evidence" value="ECO:0007669"/>
    <property type="project" value="UniProtKB-KW"/>
</dbReference>
<dbReference type="PANTHER" id="PTHR34138:SF1">
    <property type="entry name" value="CELL SHAPE-DETERMINING PROTEIN MREC"/>
    <property type="match status" value="1"/>
</dbReference>
<dbReference type="InterPro" id="IPR042177">
    <property type="entry name" value="Cell/Rod_1"/>
</dbReference>
<dbReference type="AlphaFoldDB" id="A0A1X3DAY3"/>
<comment type="similarity">
    <text evidence="1 5">Belongs to the MreC family.</text>
</comment>
<proteinExistence type="inferred from homology"/>
<evidence type="ECO:0000259" key="6">
    <source>
        <dbReference type="Pfam" id="PF04085"/>
    </source>
</evidence>
<evidence type="ECO:0000256" key="1">
    <source>
        <dbReference type="ARBA" id="ARBA00009369"/>
    </source>
</evidence>
<protein>
    <recommendedName>
        <fullName evidence="2 5">Cell shape-determining protein MreC</fullName>
    </recommendedName>
    <alternativeName>
        <fullName evidence="4 5">Cell shape protein MreC</fullName>
    </alternativeName>
</protein>
<dbReference type="Proteomes" id="UP000193303">
    <property type="component" value="Unassembled WGS sequence"/>
</dbReference>
<comment type="caution">
    <text evidence="7">The sequence shown here is derived from an EMBL/GenBank/DDBJ whole genome shotgun (WGS) entry which is preliminary data.</text>
</comment>
<evidence type="ECO:0000256" key="2">
    <source>
        <dbReference type="ARBA" id="ARBA00013855"/>
    </source>
</evidence>
<feature type="domain" description="Rod shape-determining protein MreC beta-barrel core" evidence="6">
    <location>
        <begin position="127"/>
        <end position="271"/>
    </location>
</feature>
<evidence type="ECO:0000313" key="7">
    <source>
        <dbReference type="EMBL" id="OSI17099.1"/>
    </source>
</evidence>
<dbReference type="OrthoDB" id="9808025at2"/>
<keyword evidence="3 5" id="KW-0133">Cell shape</keyword>
<dbReference type="InterPro" id="IPR042175">
    <property type="entry name" value="Cell/Rod_MreC_2"/>
</dbReference>
<evidence type="ECO:0000256" key="5">
    <source>
        <dbReference type="PIRNR" id="PIRNR038471"/>
    </source>
</evidence>
<dbReference type="NCBIfam" id="TIGR00219">
    <property type="entry name" value="mreC"/>
    <property type="match status" value="1"/>
</dbReference>
<evidence type="ECO:0000313" key="8">
    <source>
        <dbReference type="Proteomes" id="UP000193303"/>
    </source>
</evidence>
<evidence type="ECO:0000256" key="4">
    <source>
        <dbReference type="ARBA" id="ARBA00032089"/>
    </source>
</evidence>
<dbReference type="Gene3D" id="2.40.10.350">
    <property type="entry name" value="Rod shape-determining protein MreC, domain 2"/>
    <property type="match status" value="1"/>
</dbReference>
<dbReference type="PANTHER" id="PTHR34138">
    <property type="entry name" value="CELL SHAPE-DETERMINING PROTEIN MREC"/>
    <property type="match status" value="1"/>
</dbReference>
<name>A0A1X3DAY3_9NEIS</name>
<sequence>MSEPSLNFAQRGMKPASKLIVLSIVCVVLMMLDSRYAAVQRAKGYVATALYPVQWLANQPVNLYRYVIGFLQSQSALMADNQRLNEENGRLKLMLEQSKLQVRDLAELKKLQGLQERGIRITGGAEIVSNGKDPLSDKLILNKGSTHGLRAGDAVIDGSGLMGQVTQVYPLNAELTLVTNGKTVIPVAVARTGVRSLLYGSGSAVSLRYFPADADLRAGDVLLTSGLDSVYPEGIPVAKIEQVAHAAGTPYYRVSLSPLAGFRSSKYVLVIPQQAGQAVPSEQAAQTSP</sequence>